<dbReference type="InterPro" id="IPR015940">
    <property type="entry name" value="UBA"/>
</dbReference>
<dbReference type="GO" id="GO:0005654">
    <property type="term" value="C:nucleoplasm"/>
    <property type="evidence" value="ECO:0007669"/>
    <property type="project" value="TreeGrafter"/>
</dbReference>
<evidence type="ECO:0000256" key="2">
    <source>
        <dbReference type="ARBA" id="ARBA00022763"/>
    </source>
</evidence>
<keyword evidence="2 5" id="KW-0227">DNA damage</keyword>
<dbReference type="EMBL" id="UYRS01018701">
    <property type="protein sequence ID" value="VDK39266.1"/>
    <property type="molecule type" value="Genomic_DNA"/>
</dbReference>
<evidence type="ECO:0000256" key="1">
    <source>
        <dbReference type="ARBA" id="ARBA00022737"/>
    </source>
</evidence>
<dbReference type="CDD" id="cd14380">
    <property type="entry name" value="UBA2_Rad23"/>
    <property type="match status" value="1"/>
</dbReference>
<evidence type="ECO:0000256" key="3">
    <source>
        <dbReference type="ARBA" id="ARBA00023204"/>
    </source>
</evidence>
<dbReference type="GO" id="GO:0043161">
    <property type="term" value="P:proteasome-mediated ubiquitin-dependent protein catabolic process"/>
    <property type="evidence" value="ECO:0007669"/>
    <property type="project" value="UniProtKB-UniRule"/>
</dbReference>
<dbReference type="GO" id="GO:0070628">
    <property type="term" value="F:proteasome binding"/>
    <property type="evidence" value="ECO:0007669"/>
    <property type="project" value="TreeGrafter"/>
</dbReference>
<keyword evidence="4 5" id="KW-0539">Nucleus</keyword>
<keyword evidence="5" id="KW-0963">Cytoplasm</keyword>
<dbReference type="CDD" id="cd01805">
    <property type="entry name" value="Ubl_Rad23"/>
    <property type="match status" value="1"/>
</dbReference>
<dbReference type="PANTHER" id="PTHR10621">
    <property type="entry name" value="UV EXCISION REPAIR PROTEIN RAD23"/>
    <property type="match status" value="1"/>
</dbReference>
<dbReference type="OrthoDB" id="419317at2759"/>
<dbReference type="GO" id="GO:0031593">
    <property type="term" value="F:polyubiquitin modification-dependent protein binding"/>
    <property type="evidence" value="ECO:0007669"/>
    <property type="project" value="UniProtKB-UniRule"/>
</dbReference>
<dbReference type="Pfam" id="PF09280">
    <property type="entry name" value="XPC-binding"/>
    <property type="match status" value="1"/>
</dbReference>
<feature type="region of interest" description="Disordered" evidence="6">
    <location>
        <begin position="87"/>
        <end position="134"/>
    </location>
</feature>
<dbReference type="Pfam" id="PF00627">
    <property type="entry name" value="UBA"/>
    <property type="match status" value="2"/>
</dbReference>
<evidence type="ECO:0000259" key="8">
    <source>
        <dbReference type="PROSITE" id="PS50053"/>
    </source>
</evidence>
<evidence type="ECO:0000313" key="9">
    <source>
        <dbReference type="EMBL" id="VDK39266.1"/>
    </source>
</evidence>
<dbReference type="InterPro" id="IPR009060">
    <property type="entry name" value="UBA-like_sf"/>
</dbReference>
<dbReference type="Proteomes" id="UP000282613">
    <property type="component" value="Unassembled WGS sequence"/>
</dbReference>
<dbReference type="PROSITE" id="PS50030">
    <property type="entry name" value="UBA"/>
    <property type="match status" value="2"/>
</dbReference>
<evidence type="ECO:0000313" key="11">
    <source>
        <dbReference type="WBParaSite" id="TASK_0000792701-mRNA-1"/>
    </source>
</evidence>
<dbReference type="Pfam" id="PF00240">
    <property type="entry name" value="ubiquitin"/>
    <property type="match status" value="1"/>
</dbReference>
<keyword evidence="1" id="KW-0677">Repeat</keyword>
<dbReference type="FunFam" id="1.10.8.10:FF:000003">
    <property type="entry name" value="UV excision repair protein RAD23 homolog"/>
    <property type="match status" value="1"/>
</dbReference>
<evidence type="ECO:0000313" key="10">
    <source>
        <dbReference type="Proteomes" id="UP000282613"/>
    </source>
</evidence>
<organism evidence="11">
    <name type="scientific">Taenia asiatica</name>
    <name type="common">Asian tapeworm</name>
    <dbReference type="NCBI Taxonomy" id="60517"/>
    <lineage>
        <taxon>Eukaryota</taxon>
        <taxon>Metazoa</taxon>
        <taxon>Spiralia</taxon>
        <taxon>Lophotrochozoa</taxon>
        <taxon>Platyhelminthes</taxon>
        <taxon>Cestoda</taxon>
        <taxon>Eucestoda</taxon>
        <taxon>Cyclophyllidea</taxon>
        <taxon>Taeniidae</taxon>
        <taxon>Taenia</taxon>
    </lineage>
</organism>
<evidence type="ECO:0000256" key="6">
    <source>
        <dbReference type="SAM" id="MobiDB-lite"/>
    </source>
</evidence>
<dbReference type="WBParaSite" id="TASK_0000792701-mRNA-1">
    <property type="protein sequence ID" value="TASK_0000792701-mRNA-1"/>
    <property type="gene ID" value="TASK_0000792701"/>
</dbReference>
<reference evidence="11" key="1">
    <citation type="submission" date="2017-02" db="UniProtKB">
        <authorList>
            <consortium name="WormBaseParasite"/>
        </authorList>
    </citation>
    <scope>IDENTIFICATION</scope>
</reference>
<feature type="compositionally biased region" description="Pro residues" evidence="6">
    <location>
        <begin position="95"/>
        <end position="116"/>
    </location>
</feature>
<dbReference type="SUPFAM" id="SSF54236">
    <property type="entry name" value="Ubiquitin-like"/>
    <property type="match status" value="1"/>
</dbReference>
<evidence type="ECO:0000256" key="5">
    <source>
        <dbReference type="RuleBase" id="RU367049"/>
    </source>
</evidence>
<feature type="compositionally biased region" description="Low complexity" evidence="6">
    <location>
        <begin position="117"/>
        <end position="132"/>
    </location>
</feature>
<feature type="domain" description="UBA" evidence="7">
    <location>
        <begin position="293"/>
        <end position="334"/>
    </location>
</feature>
<protein>
    <recommendedName>
        <fullName evidence="5">UV excision repair protein RAD23</fullName>
    </recommendedName>
</protein>
<dbReference type="Gene3D" id="3.10.20.90">
    <property type="entry name" value="Phosphatidylinositol 3-kinase Catalytic Subunit, Chain A, domain 1"/>
    <property type="match status" value="1"/>
</dbReference>
<name>A0A0R3WBB9_TAEAS</name>
<dbReference type="NCBIfam" id="TIGR00601">
    <property type="entry name" value="rad23"/>
    <property type="match status" value="1"/>
</dbReference>
<dbReference type="PROSITE" id="PS50053">
    <property type="entry name" value="UBIQUITIN_2"/>
    <property type="match status" value="1"/>
</dbReference>
<dbReference type="Gene3D" id="1.10.8.10">
    <property type="entry name" value="DNA helicase RuvA subunit, C-terminal domain"/>
    <property type="match status" value="2"/>
</dbReference>
<dbReference type="AlphaFoldDB" id="A0A0R3WBB9"/>
<feature type="domain" description="UBA" evidence="7">
    <location>
        <begin position="137"/>
        <end position="177"/>
    </location>
</feature>
<proteinExistence type="inferred from homology"/>
<dbReference type="Gene3D" id="1.10.10.540">
    <property type="entry name" value="XPC-binding domain"/>
    <property type="match status" value="1"/>
</dbReference>
<dbReference type="SMART" id="SM00213">
    <property type="entry name" value="UBQ"/>
    <property type="match status" value="1"/>
</dbReference>
<dbReference type="InterPro" id="IPR036353">
    <property type="entry name" value="XPC-bd_sf"/>
</dbReference>
<dbReference type="FunFam" id="1.10.8.10:FF:000002">
    <property type="entry name" value="UV excision repair protein RAD23 homolog"/>
    <property type="match status" value="1"/>
</dbReference>
<evidence type="ECO:0000259" key="7">
    <source>
        <dbReference type="PROSITE" id="PS50030"/>
    </source>
</evidence>
<dbReference type="STRING" id="60517.A0A0R3WBB9"/>
<feature type="domain" description="Ubiquitin-like" evidence="8">
    <location>
        <begin position="1"/>
        <end position="78"/>
    </location>
</feature>
<accession>A0A0R3WBB9</accession>
<dbReference type="GO" id="GO:0005829">
    <property type="term" value="C:cytosol"/>
    <property type="evidence" value="ECO:0007669"/>
    <property type="project" value="TreeGrafter"/>
</dbReference>
<dbReference type="PANTHER" id="PTHR10621:SF0">
    <property type="entry name" value="UV EXCISION REPAIR PROTEIN RAD23"/>
    <property type="match status" value="1"/>
</dbReference>
<dbReference type="InterPro" id="IPR000626">
    <property type="entry name" value="Ubiquitin-like_dom"/>
</dbReference>
<dbReference type="GO" id="GO:0003684">
    <property type="term" value="F:damaged DNA binding"/>
    <property type="evidence" value="ECO:0007669"/>
    <property type="project" value="UniProtKB-UniRule"/>
</dbReference>
<comment type="function">
    <text evidence="5">Multiubiquitin chain receptor involved in modulation of proteasomal degradation. Involved in nucleotide excision repair.</text>
</comment>
<gene>
    <name evidence="9" type="ORF">TASK_LOCUS7928</name>
</gene>
<dbReference type="InterPro" id="IPR004806">
    <property type="entry name" value="Rad23"/>
</dbReference>
<keyword evidence="3 5" id="KW-0234">DNA repair</keyword>
<dbReference type="SMART" id="SM00165">
    <property type="entry name" value="UBA"/>
    <property type="match status" value="2"/>
</dbReference>
<sequence length="340" mass="37481">MQLTFKTLKQTTFTLEVEESDLVGDVKEKIKKSRPNDFGESKLKLICSGKVLEDDKSLSDYKVTDKNFVVVMAQIVKPSKETLPEPIKKSEVCAAPPPENPGASAPPPVPAPPPPSDAAASAAPSNPSDSNDLLTGETLESAIRNMIEMGFERVKVEQALRMSFNNPERAVEYLISGNLPEEVSEQPAPQEQPVATPQQGIGFDPESLRNLSSEEVYPILAQVPQFQQLRALRGNPQLLSQFIQQLSVSYPDVVRAIHANENGFLDFINSDAEETNQESDQPRPPTQHIIRLTEQEKTAIERLKALGFSEDEVIQAYFACDKNEELAANLLLSDNQDDAV</sequence>
<dbReference type="SUPFAM" id="SSF46934">
    <property type="entry name" value="UBA-like"/>
    <property type="match status" value="2"/>
</dbReference>
<dbReference type="GO" id="GO:0043130">
    <property type="term" value="F:ubiquitin binding"/>
    <property type="evidence" value="ECO:0007669"/>
    <property type="project" value="UniProtKB-UniRule"/>
</dbReference>
<dbReference type="SUPFAM" id="SSF101238">
    <property type="entry name" value="XPC-binding domain"/>
    <property type="match status" value="1"/>
</dbReference>
<evidence type="ECO:0000256" key="4">
    <source>
        <dbReference type="ARBA" id="ARBA00023242"/>
    </source>
</evidence>
<dbReference type="InterPro" id="IPR015360">
    <property type="entry name" value="XPC-bd"/>
</dbReference>
<dbReference type="InterPro" id="IPR029071">
    <property type="entry name" value="Ubiquitin-like_domsf"/>
</dbReference>
<comment type="subcellular location">
    <subcellularLocation>
        <location evidence="5">Nucleus</location>
    </subcellularLocation>
    <subcellularLocation>
        <location evidence="5">Cytoplasm</location>
    </subcellularLocation>
</comment>
<dbReference type="CDD" id="cd14280">
    <property type="entry name" value="UBA1_Rad23_like"/>
    <property type="match status" value="1"/>
</dbReference>
<reference evidence="9 10" key="2">
    <citation type="submission" date="2018-11" db="EMBL/GenBank/DDBJ databases">
        <authorList>
            <consortium name="Pathogen Informatics"/>
        </authorList>
    </citation>
    <scope>NUCLEOTIDE SEQUENCE [LARGE SCALE GENOMIC DNA]</scope>
</reference>
<comment type="similarity">
    <text evidence="5">Belongs to the RAD23 family.</text>
</comment>
<dbReference type="PRINTS" id="PR01839">
    <property type="entry name" value="RAD23PROTEIN"/>
</dbReference>
<dbReference type="FunFam" id="3.10.20.90:FF:000254">
    <property type="entry name" value="UV excision repair protein Rad23"/>
    <property type="match status" value="1"/>
</dbReference>
<keyword evidence="10" id="KW-1185">Reference proteome</keyword>
<dbReference type="GO" id="GO:0006289">
    <property type="term" value="P:nucleotide-excision repair"/>
    <property type="evidence" value="ECO:0007669"/>
    <property type="project" value="UniProtKB-UniRule"/>
</dbReference>